<feature type="binding site" evidence="11">
    <location>
        <position position="510"/>
    </location>
    <ligand>
        <name>Zn(2+)</name>
        <dbReference type="ChEBI" id="CHEBI:29105"/>
        <label>1</label>
    </ligand>
</feature>
<keyword evidence="10 11" id="KW-0413">Isomerase</keyword>
<proteinExistence type="inferred from homology"/>
<keyword evidence="6 11" id="KW-0347">Helicase</keyword>
<evidence type="ECO:0000313" key="15">
    <source>
        <dbReference type="Proteomes" id="UP000603352"/>
    </source>
</evidence>
<dbReference type="SMART" id="SM00487">
    <property type="entry name" value="DEXDc"/>
    <property type="match status" value="1"/>
</dbReference>
<feature type="binding site" evidence="11">
    <location>
        <position position="513"/>
    </location>
    <ligand>
        <name>Zn(2+)</name>
        <dbReference type="ChEBI" id="CHEBI:29105"/>
        <label>1</label>
    </ligand>
</feature>
<feature type="region of interest" description="Disordered" evidence="12">
    <location>
        <begin position="206"/>
        <end position="231"/>
    </location>
</feature>
<comment type="catalytic activity">
    <reaction evidence="11">
        <text>Couples ATP hydrolysis with the unwinding of duplex DNA by translocating in the 3'-5' direction.</text>
        <dbReference type="EC" id="5.6.2.4"/>
    </reaction>
</comment>
<keyword evidence="2 11" id="KW-0235">DNA replication</keyword>
<dbReference type="InterPro" id="IPR014001">
    <property type="entry name" value="Helicase_ATP-bd"/>
</dbReference>
<evidence type="ECO:0000256" key="11">
    <source>
        <dbReference type="HAMAP-Rule" id="MF_00983"/>
    </source>
</evidence>
<dbReference type="InterPro" id="IPR005259">
    <property type="entry name" value="PriA"/>
</dbReference>
<sequence>MTTQDTSAKPACDADARLFRAGDRVAVLPLQAMGGQPGRAGGRLDRLDYLVPPGLDLTPGAVVRVPLGPRQITGVVWGPGEGDLAATRLKPVTGRRDCPPVSGPLRRLVDAVASYTVSPPAGVLRMVLPIDEALDPPRPEAGLVLTGAAPQGRLTAQRRAVLEVISAGAAAGDTPPSVADVARAADVSDGVVRGLIEAGVLAVVERPGGRGGDEAPAPDPERPGPALGPDQTAAAAALVDAVAQGFSVEVLDGVTGSGKTEVYFEAIAAALRRGRQALVLVPEIALTTQWLERFRARFGAAPLSWHSELGHAHRRRAWRAVAEGRVPVVVGARSALFLPFADLGLIVVDEEHDAAFKQEEGVIYHARDMAVMRGALEAVPVVLASATPALETLANVERGRYHRRRLAARHGAAVMPAVEAIDMRGQRLPAVRFVSEPLKQAIVDAAARGEQAMLFINRRGYAPLTLCRACGHRMRCPSCDAWLVEHRLRAGGPRLICHHCGHDEKLPDACPDCGAEDKFAPCGPGVERLAEEVAGLLPDLRVAVMTSDTIAGPEAAAELIGRMEAGAVDVLIGTQMMAKGYHFPKLTVVGVVDADLGLAGGDLRAAERTYQLLAQVAGRAGRAERPGRVLLQTYDPGHPVIRALIAGDRDGFLEAEADARRQAGAPPYGRWAAVIVSAPDVGDARATADLFARALRRTLPPGARLLGPAPAPIGLLRGRHRLRLLAMADRAADLPLAMARARELVPVRGAIRVQIDVDPQSFL</sequence>
<dbReference type="Gene3D" id="3.40.50.300">
    <property type="entry name" value="P-loop containing nucleotide triphosphate hydrolases"/>
    <property type="match status" value="2"/>
</dbReference>
<evidence type="ECO:0000256" key="8">
    <source>
        <dbReference type="ARBA" id="ARBA00022840"/>
    </source>
</evidence>
<feature type="binding site" evidence="11">
    <location>
        <position position="479"/>
    </location>
    <ligand>
        <name>Zn(2+)</name>
        <dbReference type="ChEBI" id="CHEBI:29105"/>
        <label>2</label>
    </ligand>
</feature>
<dbReference type="Pfam" id="PF18319">
    <property type="entry name" value="Zn_ribbon_PriA"/>
    <property type="match status" value="1"/>
</dbReference>
<organism evidence="14 15">
    <name type="scientific">Tistrella bauzanensis</name>
    <dbReference type="NCBI Taxonomy" id="657419"/>
    <lineage>
        <taxon>Bacteria</taxon>
        <taxon>Pseudomonadati</taxon>
        <taxon>Pseudomonadota</taxon>
        <taxon>Alphaproteobacteria</taxon>
        <taxon>Geminicoccales</taxon>
        <taxon>Geminicoccaceae</taxon>
        <taxon>Tistrella</taxon>
    </lineage>
</organism>
<dbReference type="CDD" id="cd17929">
    <property type="entry name" value="DEXHc_priA"/>
    <property type="match status" value="1"/>
</dbReference>
<feature type="binding site" evidence="11">
    <location>
        <position position="497"/>
    </location>
    <ligand>
        <name>Zn(2+)</name>
        <dbReference type="ChEBI" id="CHEBI:29105"/>
        <label>2</label>
    </ligand>
</feature>
<dbReference type="Pfam" id="PF00270">
    <property type="entry name" value="DEAD"/>
    <property type="match status" value="1"/>
</dbReference>
<comment type="function">
    <text evidence="11">Initiates the restart of stalled replication forks, which reloads the replicative helicase on sites other than the origin of replication. Recognizes and binds to abandoned replication forks and remodels them to uncover a helicase loading site. Promotes assembly of the primosome at these replication forks.</text>
</comment>
<feature type="binding site" evidence="11">
    <location>
        <position position="467"/>
    </location>
    <ligand>
        <name>Zn(2+)</name>
        <dbReference type="ChEBI" id="CHEBI:29105"/>
        <label>1</label>
    </ligand>
</feature>
<name>A0ABQ1IAE6_9PROT</name>
<comment type="subunit">
    <text evidence="11">Component of the replication restart primosome.</text>
</comment>
<evidence type="ECO:0000313" key="14">
    <source>
        <dbReference type="EMBL" id="GGB31695.1"/>
    </source>
</evidence>
<keyword evidence="8 11" id="KW-0067">ATP-binding</keyword>
<keyword evidence="15" id="KW-1185">Reference proteome</keyword>
<evidence type="ECO:0000259" key="13">
    <source>
        <dbReference type="PROSITE" id="PS51192"/>
    </source>
</evidence>
<evidence type="ECO:0000256" key="7">
    <source>
        <dbReference type="ARBA" id="ARBA00022833"/>
    </source>
</evidence>
<comment type="cofactor">
    <cofactor evidence="11">
        <name>Zn(2+)</name>
        <dbReference type="ChEBI" id="CHEBI:29105"/>
    </cofactor>
    <text evidence="11">Binds 2 zinc ions per subunit.</text>
</comment>
<evidence type="ECO:0000256" key="10">
    <source>
        <dbReference type="ARBA" id="ARBA00023235"/>
    </source>
</evidence>
<comment type="caution">
    <text evidence="14">The sequence shown here is derived from an EMBL/GenBank/DDBJ whole genome shotgun (WGS) entry which is preliminary data.</text>
</comment>
<dbReference type="SUPFAM" id="SSF52540">
    <property type="entry name" value="P-loop containing nucleoside triphosphate hydrolases"/>
    <property type="match status" value="2"/>
</dbReference>
<keyword evidence="4 11" id="KW-0547">Nucleotide-binding</keyword>
<dbReference type="EMBL" id="BMDZ01000008">
    <property type="protein sequence ID" value="GGB31695.1"/>
    <property type="molecule type" value="Genomic_DNA"/>
</dbReference>
<dbReference type="Pfam" id="PF17764">
    <property type="entry name" value="PriA_3primeBD"/>
    <property type="match status" value="1"/>
</dbReference>
<dbReference type="InterPro" id="IPR041236">
    <property type="entry name" value="PriA_C"/>
</dbReference>
<gene>
    <name evidence="11 14" type="primary">priA</name>
    <name evidence="14" type="ORF">GCM10011505_11460</name>
</gene>
<dbReference type="InterPro" id="IPR040498">
    <property type="entry name" value="PriA_CRR"/>
</dbReference>
<dbReference type="SMART" id="SM00490">
    <property type="entry name" value="HELICc"/>
    <property type="match status" value="1"/>
</dbReference>
<feature type="domain" description="Helicase ATP-binding" evidence="13">
    <location>
        <begin position="240"/>
        <end position="406"/>
    </location>
</feature>
<comment type="similarity">
    <text evidence="11">Belongs to the helicase family. PriA subfamily.</text>
</comment>
<reference evidence="15" key="1">
    <citation type="journal article" date="2019" name="Int. J. Syst. Evol. Microbiol.">
        <title>The Global Catalogue of Microorganisms (GCM) 10K type strain sequencing project: providing services to taxonomists for standard genome sequencing and annotation.</title>
        <authorList>
            <consortium name="The Broad Institute Genomics Platform"/>
            <consortium name="The Broad Institute Genome Sequencing Center for Infectious Disease"/>
            <person name="Wu L."/>
            <person name="Ma J."/>
        </authorList>
    </citation>
    <scope>NUCLEOTIDE SEQUENCE [LARGE SCALE GENOMIC DNA]</scope>
    <source>
        <strain evidence="15">CGMCC 1.10188</strain>
    </source>
</reference>
<comment type="catalytic activity">
    <reaction evidence="11">
        <text>ATP + H2O = ADP + phosphate + H(+)</text>
        <dbReference type="Rhea" id="RHEA:13065"/>
        <dbReference type="ChEBI" id="CHEBI:15377"/>
        <dbReference type="ChEBI" id="CHEBI:15378"/>
        <dbReference type="ChEBI" id="CHEBI:30616"/>
        <dbReference type="ChEBI" id="CHEBI:43474"/>
        <dbReference type="ChEBI" id="CHEBI:456216"/>
        <dbReference type="EC" id="5.6.2.4"/>
    </reaction>
</comment>
<dbReference type="InterPro" id="IPR027417">
    <property type="entry name" value="P-loop_NTPase"/>
</dbReference>
<keyword evidence="3 11" id="KW-0479">Metal-binding</keyword>
<dbReference type="InterPro" id="IPR001650">
    <property type="entry name" value="Helicase_C-like"/>
</dbReference>
<evidence type="ECO:0000256" key="9">
    <source>
        <dbReference type="ARBA" id="ARBA00023125"/>
    </source>
</evidence>
<feature type="binding site" evidence="11">
    <location>
        <position position="476"/>
    </location>
    <ligand>
        <name>Zn(2+)</name>
        <dbReference type="ChEBI" id="CHEBI:29105"/>
        <label>2</label>
    </ligand>
</feature>
<dbReference type="PROSITE" id="PS51192">
    <property type="entry name" value="HELICASE_ATP_BIND_1"/>
    <property type="match status" value="1"/>
</dbReference>
<dbReference type="InterPro" id="IPR041222">
    <property type="entry name" value="PriA_3primeBD"/>
</dbReference>
<dbReference type="EC" id="5.6.2.4" evidence="11"/>
<evidence type="ECO:0000256" key="1">
    <source>
        <dbReference type="ARBA" id="ARBA00022515"/>
    </source>
</evidence>
<dbReference type="PANTHER" id="PTHR30580:SF0">
    <property type="entry name" value="PRIMOSOMAL PROTEIN N"/>
    <property type="match status" value="1"/>
</dbReference>
<evidence type="ECO:0000256" key="2">
    <source>
        <dbReference type="ARBA" id="ARBA00022705"/>
    </source>
</evidence>
<evidence type="ECO:0000256" key="5">
    <source>
        <dbReference type="ARBA" id="ARBA00022801"/>
    </source>
</evidence>
<dbReference type="HAMAP" id="MF_00983">
    <property type="entry name" value="PriA"/>
    <property type="match status" value="1"/>
</dbReference>
<dbReference type="InterPro" id="IPR011545">
    <property type="entry name" value="DEAD/DEAH_box_helicase_dom"/>
</dbReference>
<keyword evidence="7 11" id="KW-0862">Zinc</keyword>
<dbReference type="Proteomes" id="UP000603352">
    <property type="component" value="Unassembled WGS sequence"/>
</dbReference>
<dbReference type="Gene3D" id="3.40.1440.60">
    <property type="entry name" value="PriA, 3(prime) DNA-binding domain"/>
    <property type="match status" value="1"/>
</dbReference>
<keyword evidence="9 11" id="KW-0238">DNA-binding</keyword>
<evidence type="ECO:0000256" key="3">
    <source>
        <dbReference type="ARBA" id="ARBA00022723"/>
    </source>
</evidence>
<keyword evidence="5 11" id="KW-0378">Hydrolase</keyword>
<dbReference type="Pfam" id="PF18074">
    <property type="entry name" value="PriA_C"/>
    <property type="match status" value="1"/>
</dbReference>
<evidence type="ECO:0000256" key="12">
    <source>
        <dbReference type="SAM" id="MobiDB-lite"/>
    </source>
</evidence>
<evidence type="ECO:0000256" key="6">
    <source>
        <dbReference type="ARBA" id="ARBA00022806"/>
    </source>
</evidence>
<accession>A0ABQ1IAE6</accession>
<dbReference type="RefSeq" id="WP_229707852.1">
    <property type="nucleotide sequence ID" value="NZ_BMDZ01000008.1"/>
</dbReference>
<dbReference type="NCBIfam" id="TIGR00595">
    <property type="entry name" value="priA"/>
    <property type="match status" value="1"/>
</dbReference>
<dbReference type="NCBIfam" id="NF004070">
    <property type="entry name" value="PRK05580.2-2"/>
    <property type="match status" value="1"/>
</dbReference>
<feature type="binding site" evidence="11">
    <location>
        <position position="500"/>
    </location>
    <ligand>
        <name>Zn(2+)</name>
        <dbReference type="ChEBI" id="CHEBI:29105"/>
        <label>2</label>
    </ligand>
</feature>
<dbReference type="InterPro" id="IPR042115">
    <property type="entry name" value="PriA_3primeBD_sf"/>
</dbReference>
<protein>
    <recommendedName>
        <fullName evidence="11">Replication restart protein PriA</fullName>
    </recommendedName>
    <alternativeName>
        <fullName evidence="11">ATP-dependent DNA helicase PriA</fullName>
        <ecNumber evidence="11">5.6.2.4</ecNumber>
    </alternativeName>
    <alternativeName>
        <fullName evidence="11">DNA 3'-5' helicase PriA</fullName>
    </alternativeName>
</protein>
<dbReference type="PANTHER" id="PTHR30580">
    <property type="entry name" value="PRIMOSOMAL PROTEIN N"/>
    <property type="match status" value="1"/>
</dbReference>
<feature type="binding site" evidence="11">
    <location>
        <position position="470"/>
    </location>
    <ligand>
        <name>Zn(2+)</name>
        <dbReference type="ChEBI" id="CHEBI:29105"/>
        <label>1</label>
    </ligand>
</feature>
<keyword evidence="1 11" id="KW-0639">Primosome</keyword>
<evidence type="ECO:0000256" key="4">
    <source>
        <dbReference type="ARBA" id="ARBA00022741"/>
    </source>
</evidence>